<protein>
    <submittedName>
        <fullName evidence="2">Uncharacterized protein</fullName>
    </submittedName>
</protein>
<evidence type="ECO:0000256" key="1">
    <source>
        <dbReference type="SAM" id="SignalP"/>
    </source>
</evidence>
<dbReference type="Proteomes" id="UP000233256">
    <property type="component" value="Unassembled WGS sequence"/>
</dbReference>
<comment type="caution">
    <text evidence="2">The sequence shown here is derived from an EMBL/GenBank/DDBJ whole genome shotgun (WGS) entry which is preliminary data.</text>
</comment>
<dbReference type="EMBL" id="PGXC01000006">
    <property type="protein sequence ID" value="PKK90300.1"/>
    <property type="molecule type" value="Genomic_DNA"/>
</dbReference>
<proteinExistence type="predicted"/>
<evidence type="ECO:0000313" key="2">
    <source>
        <dbReference type="EMBL" id="PKK90300.1"/>
    </source>
</evidence>
<dbReference type="AlphaFoldDB" id="A0A2N1PPN9"/>
<gene>
    <name evidence="2" type="ORF">CVV64_10055</name>
</gene>
<sequence length="373" mass="41476">MISFARFFAVTMVISVAFLAAVPCGASDGALFFVNEPDSITYASMKKVSTALEDYYRSIGIVNSGDVDKFYEIVKSHGAPKAGQEEARVGLIVQDATYPSNSSGVPRGVLVIRGNFDREKVLAMLRKNYEEHMIKTGHSPDFRENEISGGRMKAHKFLLQDRDRALTVISFGDCTLFSSAKNGDQGLLNATVRVVGANSNKPVSYGESSVTYTLNPDSRDKTLLAGQIDKKYDKYKQDLLRTSKRKGLKAFFTRKVADHKVKFIKNAIDELGQVTIDIYRMRNDSVNMKRMQLVSTFKDDKTARKVKRKLLDHLNDAIKGSDNPEDKLGLSSNVRITVDGARCIVDCEIGSEEDQIHSFALISSYVGRSILRN</sequence>
<organism evidence="2 3">
    <name type="scientific">Candidatus Wallbacteria bacterium HGW-Wallbacteria-1</name>
    <dbReference type="NCBI Taxonomy" id="2013854"/>
    <lineage>
        <taxon>Bacteria</taxon>
        <taxon>Candidatus Walliibacteriota</taxon>
    </lineage>
</organism>
<feature type="signal peptide" evidence="1">
    <location>
        <begin position="1"/>
        <end position="26"/>
    </location>
</feature>
<evidence type="ECO:0000313" key="3">
    <source>
        <dbReference type="Proteomes" id="UP000233256"/>
    </source>
</evidence>
<name>A0A2N1PPN9_9BACT</name>
<keyword evidence="1" id="KW-0732">Signal</keyword>
<accession>A0A2N1PPN9</accession>
<reference evidence="2 3" key="1">
    <citation type="journal article" date="2017" name="ISME J.">
        <title>Potential for microbial H2 and metal transformations associated with novel bacteria and archaea in deep terrestrial subsurface sediments.</title>
        <authorList>
            <person name="Hernsdorf A.W."/>
            <person name="Amano Y."/>
            <person name="Miyakawa K."/>
            <person name="Ise K."/>
            <person name="Suzuki Y."/>
            <person name="Anantharaman K."/>
            <person name="Probst A."/>
            <person name="Burstein D."/>
            <person name="Thomas B.C."/>
            <person name="Banfield J.F."/>
        </authorList>
    </citation>
    <scope>NUCLEOTIDE SEQUENCE [LARGE SCALE GENOMIC DNA]</scope>
    <source>
        <strain evidence="2">HGW-Wallbacteria-1</strain>
    </source>
</reference>
<feature type="chain" id="PRO_5014890556" evidence="1">
    <location>
        <begin position="27"/>
        <end position="373"/>
    </location>
</feature>